<proteinExistence type="predicted"/>
<organism evidence="2 3">
    <name type="scientific">Clostridium homopropionicum DSM 5847</name>
    <dbReference type="NCBI Taxonomy" id="1121318"/>
    <lineage>
        <taxon>Bacteria</taxon>
        <taxon>Bacillati</taxon>
        <taxon>Bacillota</taxon>
        <taxon>Clostridia</taxon>
        <taxon>Eubacteriales</taxon>
        <taxon>Clostridiaceae</taxon>
        <taxon>Clostridium</taxon>
    </lineage>
</organism>
<evidence type="ECO:0008006" key="4">
    <source>
        <dbReference type="Google" id="ProtNLM"/>
    </source>
</evidence>
<keyword evidence="1" id="KW-0812">Transmembrane</keyword>
<name>A0A0L6Z7F8_9CLOT</name>
<gene>
    <name evidence="2" type="ORF">CLHOM_26460</name>
</gene>
<protein>
    <recommendedName>
        <fullName evidence="4">YhfC family intramembrane metalloprotease</fullName>
    </recommendedName>
</protein>
<keyword evidence="3" id="KW-1185">Reference proteome</keyword>
<feature type="transmembrane region" description="Helical" evidence="1">
    <location>
        <begin position="111"/>
        <end position="132"/>
    </location>
</feature>
<keyword evidence="1" id="KW-1133">Transmembrane helix</keyword>
<keyword evidence="1" id="KW-0472">Membrane</keyword>
<feature type="transmembrane region" description="Helical" evidence="1">
    <location>
        <begin position="73"/>
        <end position="90"/>
    </location>
</feature>
<reference evidence="3" key="1">
    <citation type="submission" date="2015-08" db="EMBL/GenBank/DDBJ databases">
        <title>Genome sequence of the strict anaerobe Clostridium homopropionicum LuHBu1 (DSM 5847T).</title>
        <authorList>
            <person name="Poehlein A."/>
            <person name="Beck M."/>
            <person name="Schiel-Bengelsdorf B."/>
            <person name="Bengelsdorf F.R."/>
            <person name="Daniel R."/>
            <person name="Duerre P."/>
        </authorList>
    </citation>
    <scope>NUCLEOTIDE SEQUENCE [LARGE SCALE GENOMIC DNA]</scope>
    <source>
        <strain evidence="3">DSM 5847</strain>
    </source>
</reference>
<evidence type="ECO:0000313" key="2">
    <source>
        <dbReference type="EMBL" id="KOA18906.1"/>
    </source>
</evidence>
<dbReference type="InterPro" id="IPR011397">
    <property type="entry name" value="YhfC"/>
</dbReference>
<dbReference type="RefSeq" id="WP_052222130.1">
    <property type="nucleotide sequence ID" value="NZ_LHUR01000031.1"/>
</dbReference>
<dbReference type="EMBL" id="LHUR01000031">
    <property type="protein sequence ID" value="KOA18906.1"/>
    <property type="molecule type" value="Genomic_DNA"/>
</dbReference>
<comment type="caution">
    <text evidence="2">The sequence shown here is derived from an EMBL/GenBank/DDBJ whole genome shotgun (WGS) entry which is preliminary data.</text>
</comment>
<feature type="transmembrane region" description="Helical" evidence="1">
    <location>
        <begin position="34"/>
        <end position="53"/>
    </location>
</feature>
<evidence type="ECO:0000256" key="1">
    <source>
        <dbReference type="SAM" id="Phobius"/>
    </source>
</evidence>
<feature type="transmembrane region" description="Helical" evidence="1">
    <location>
        <begin position="171"/>
        <end position="193"/>
    </location>
</feature>
<sequence length="266" mass="29751">MVSKQSMIFMIVTVIICFVFPVALAVYFRKKEKISILALAMGASVFVISQMSLRLPLINYLNGSEIFVSLIKSNKIIYIAFLAITAGIFEEGGRYLGYKYFMKNKLNWKNGIAFGIGHAGIEAMVLVGAPMINNILFSSIINLGSFNLVMDKMPQAQAIALKDSLINTSSYMFLLGGLERIFVIVFQIALAIIVLEGILKNNKKYLIDAILIHTLVDYLAGFNPNVFITEGIMLAVAVVSFRFLRKSKGRFKEMEVYQDNKNLINE</sequence>
<dbReference type="Proteomes" id="UP000037043">
    <property type="component" value="Unassembled WGS sequence"/>
</dbReference>
<feature type="transmembrane region" description="Helical" evidence="1">
    <location>
        <begin position="227"/>
        <end position="244"/>
    </location>
</feature>
<dbReference type="PIRSF" id="PIRSF033101">
    <property type="entry name" value="UCP033101"/>
    <property type="match status" value="1"/>
</dbReference>
<accession>A0A0L6Z7F8</accession>
<dbReference type="AlphaFoldDB" id="A0A0L6Z7F8"/>
<dbReference type="Pfam" id="PF10086">
    <property type="entry name" value="YhfC"/>
    <property type="match status" value="1"/>
</dbReference>
<evidence type="ECO:0000313" key="3">
    <source>
        <dbReference type="Proteomes" id="UP000037043"/>
    </source>
</evidence>
<dbReference type="PATRIC" id="fig|1121318.3.peg.2658"/>
<feature type="transmembrane region" description="Helical" evidence="1">
    <location>
        <begin position="6"/>
        <end position="27"/>
    </location>
</feature>